<organism evidence="6 7">
    <name type="scientific">Tectimicrobiota bacterium</name>
    <dbReference type="NCBI Taxonomy" id="2528274"/>
    <lineage>
        <taxon>Bacteria</taxon>
        <taxon>Pseudomonadati</taxon>
        <taxon>Nitrospinota/Tectimicrobiota group</taxon>
        <taxon>Candidatus Tectimicrobiota</taxon>
    </lineage>
</organism>
<dbReference type="PANTHER" id="PTHR34139">
    <property type="entry name" value="UPF0331 PROTEIN MJ0127"/>
    <property type="match status" value="1"/>
</dbReference>
<protein>
    <submittedName>
        <fullName evidence="6">DUF86 domain-containing protein</fullName>
    </submittedName>
</protein>
<dbReference type="GO" id="GO:0000166">
    <property type="term" value="F:nucleotide binding"/>
    <property type="evidence" value="ECO:0007669"/>
    <property type="project" value="UniProtKB-KW"/>
</dbReference>
<dbReference type="EMBL" id="JACPUR010000041">
    <property type="protein sequence ID" value="MBI3129695.1"/>
    <property type="molecule type" value="Genomic_DNA"/>
</dbReference>
<dbReference type="Pfam" id="PF01934">
    <property type="entry name" value="HepT-like"/>
    <property type="match status" value="1"/>
</dbReference>
<accession>A0A932I4G4</accession>
<evidence type="ECO:0000256" key="4">
    <source>
        <dbReference type="ARBA" id="ARBA00022741"/>
    </source>
</evidence>
<dbReference type="Proteomes" id="UP000782312">
    <property type="component" value="Unassembled WGS sequence"/>
</dbReference>
<keyword evidence="1" id="KW-0597">Phosphoprotein</keyword>
<dbReference type="GO" id="GO:0016787">
    <property type="term" value="F:hydrolase activity"/>
    <property type="evidence" value="ECO:0007669"/>
    <property type="project" value="UniProtKB-KW"/>
</dbReference>
<evidence type="ECO:0000256" key="2">
    <source>
        <dbReference type="ARBA" id="ARBA00022649"/>
    </source>
</evidence>
<comment type="caution">
    <text evidence="6">The sequence shown here is derived from an EMBL/GenBank/DDBJ whole genome shotgun (WGS) entry which is preliminary data.</text>
</comment>
<evidence type="ECO:0000256" key="3">
    <source>
        <dbReference type="ARBA" id="ARBA00022722"/>
    </source>
</evidence>
<keyword evidence="2" id="KW-1277">Toxin-antitoxin system</keyword>
<keyword evidence="5" id="KW-0378">Hydrolase</keyword>
<dbReference type="InterPro" id="IPR051813">
    <property type="entry name" value="HepT_RNase_toxin"/>
</dbReference>
<gene>
    <name evidence="6" type="ORF">HYZ11_18975</name>
</gene>
<keyword evidence="4" id="KW-0547">Nucleotide-binding</keyword>
<dbReference type="GO" id="GO:0004540">
    <property type="term" value="F:RNA nuclease activity"/>
    <property type="evidence" value="ECO:0007669"/>
    <property type="project" value="InterPro"/>
</dbReference>
<keyword evidence="3" id="KW-0540">Nuclease</keyword>
<evidence type="ECO:0000313" key="6">
    <source>
        <dbReference type="EMBL" id="MBI3129695.1"/>
    </source>
</evidence>
<sequence>MKSDELFLRHILDEINFLLQQTQDMTYEQFLGDEVIKRASARSFEIIGEAAKNISADFKKICREIDWKGMAGLRDTLIHRYFQTNWSIIWSALKEKLPGLKLAIERALGDLRK</sequence>
<dbReference type="AlphaFoldDB" id="A0A932I4G4"/>
<dbReference type="InterPro" id="IPR008201">
    <property type="entry name" value="HepT-like"/>
</dbReference>
<dbReference type="PANTHER" id="PTHR34139:SF1">
    <property type="entry name" value="RNASE MJ1380-RELATED"/>
    <property type="match status" value="1"/>
</dbReference>
<name>A0A932I4G4_UNCTE</name>
<evidence type="ECO:0000256" key="5">
    <source>
        <dbReference type="ARBA" id="ARBA00022801"/>
    </source>
</evidence>
<dbReference type="GO" id="GO:0110001">
    <property type="term" value="C:toxin-antitoxin complex"/>
    <property type="evidence" value="ECO:0007669"/>
    <property type="project" value="InterPro"/>
</dbReference>
<evidence type="ECO:0000256" key="1">
    <source>
        <dbReference type="ARBA" id="ARBA00022553"/>
    </source>
</evidence>
<reference evidence="6" key="1">
    <citation type="submission" date="2020-07" db="EMBL/GenBank/DDBJ databases">
        <title>Huge and variable diversity of episymbiotic CPR bacteria and DPANN archaea in groundwater ecosystems.</title>
        <authorList>
            <person name="He C.Y."/>
            <person name="Keren R."/>
            <person name="Whittaker M."/>
            <person name="Farag I.F."/>
            <person name="Doudna J."/>
            <person name="Cate J.H.D."/>
            <person name="Banfield J.F."/>
        </authorList>
    </citation>
    <scope>NUCLEOTIDE SEQUENCE</scope>
    <source>
        <strain evidence="6">NC_groundwater_763_Ag_S-0.2um_68_21</strain>
    </source>
</reference>
<proteinExistence type="predicted"/>
<evidence type="ECO:0000313" key="7">
    <source>
        <dbReference type="Proteomes" id="UP000782312"/>
    </source>
</evidence>